<keyword evidence="2" id="KW-0802">TPR repeat</keyword>
<gene>
    <name evidence="4" type="ordered locus">DEHA2G04862g</name>
</gene>
<feature type="region of interest" description="Disordered" evidence="3">
    <location>
        <begin position="501"/>
        <end position="594"/>
    </location>
</feature>
<dbReference type="InterPro" id="IPR011990">
    <property type="entry name" value="TPR-like_helical_dom_sf"/>
</dbReference>
<keyword evidence="1" id="KW-0677">Repeat</keyword>
<dbReference type="GO" id="GO:0006620">
    <property type="term" value="P:post-translational protein targeting to endoplasmic reticulum membrane"/>
    <property type="evidence" value="ECO:0007669"/>
    <property type="project" value="TreeGrafter"/>
</dbReference>
<dbReference type="InParanoid" id="Q6BJ64"/>
<evidence type="ECO:0000256" key="3">
    <source>
        <dbReference type="SAM" id="MobiDB-lite"/>
    </source>
</evidence>
<dbReference type="eggNOG" id="KOG0548">
    <property type="taxonomic scope" value="Eukaryota"/>
</dbReference>
<reference evidence="4 5" key="1">
    <citation type="journal article" date="2004" name="Nature">
        <title>Genome evolution in yeasts.</title>
        <authorList>
            <consortium name="Genolevures"/>
            <person name="Dujon B."/>
            <person name="Sherman D."/>
            <person name="Fischer G."/>
            <person name="Durrens P."/>
            <person name="Casaregola S."/>
            <person name="Lafontaine I."/>
            <person name="de Montigny J."/>
            <person name="Marck C."/>
            <person name="Neuveglise C."/>
            <person name="Talla E."/>
            <person name="Goffard N."/>
            <person name="Frangeul L."/>
            <person name="Aigle M."/>
            <person name="Anthouard V."/>
            <person name="Babour A."/>
            <person name="Barbe V."/>
            <person name="Barnay S."/>
            <person name="Blanchin S."/>
            <person name="Beckerich J.M."/>
            <person name="Beyne E."/>
            <person name="Bleykasten C."/>
            <person name="Boisrame A."/>
            <person name="Boyer J."/>
            <person name="Cattolico L."/>
            <person name="Confanioleri F."/>
            <person name="de Daruvar A."/>
            <person name="Despons L."/>
            <person name="Fabre E."/>
            <person name="Fairhead C."/>
            <person name="Ferry-Dumazet H."/>
            <person name="Groppi A."/>
            <person name="Hantraye F."/>
            <person name="Hennequin C."/>
            <person name="Jauniaux N."/>
            <person name="Joyet P."/>
            <person name="Kachouri R."/>
            <person name="Kerrest A."/>
            <person name="Koszul R."/>
            <person name="Lemaire M."/>
            <person name="Lesur I."/>
            <person name="Ma L."/>
            <person name="Muller H."/>
            <person name="Nicaud J.M."/>
            <person name="Nikolski M."/>
            <person name="Oztas S."/>
            <person name="Ozier-Kalogeropoulos O."/>
            <person name="Pellenz S."/>
            <person name="Potier S."/>
            <person name="Richard G.F."/>
            <person name="Straub M.L."/>
            <person name="Suleau A."/>
            <person name="Swennene D."/>
            <person name="Tekaia F."/>
            <person name="Wesolowski-Louvel M."/>
            <person name="Westhof E."/>
            <person name="Wirth B."/>
            <person name="Zeniou-Meyer M."/>
            <person name="Zivanovic I."/>
            <person name="Bolotin-Fukuhara M."/>
            <person name="Thierry A."/>
            <person name="Bouchier C."/>
            <person name="Caudron B."/>
            <person name="Scarpelli C."/>
            <person name="Gaillardin C."/>
            <person name="Weissenbach J."/>
            <person name="Wincker P."/>
            <person name="Souciet J.L."/>
        </authorList>
    </citation>
    <scope>NUCLEOTIDE SEQUENCE [LARGE SCALE GENOMIC DNA]</scope>
    <source>
        <strain evidence="5">ATCC 36239 / CBS 767 / BCRC 21394 / JCM 1990 / NBRC 0083 / IGC 2968</strain>
    </source>
</reference>
<dbReference type="RefSeq" id="XP_461757.2">
    <property type="nucleotide sequence ID" value="XM_461757.1"/>
</dbReference>
<dbReference type="OrthoDB" id="433738at2759"/>
<dbReference type="GO" id="GO:0072380">
    <property type="term" value="C:TRC complex"/>
    <property type="evidence" value="ECO:0007669"/>
    <property type="project" value="TreeGrafter"/>
</dbReference>
<dbReference type="SMART" id="SM00028">
    <property type="entry name" value="TPR"/>
    <property type="match status" value="2"/>
</dbReference>
<dbReference type="VEuPathDB" id="FungiDB:DEHA2G04862g"/>
<feature type="compositionally biased region" description="Acidic residues" evidence="3">
    <location>
        <begin position="666"/>
        <end position="678"/>
    </location>
</feature>
<feature type="region of interest" description="Disordered" evidence="3">
    <location>
        <begin position="637"/>
        <end position="678"/>
    </location>
</feature>
<name>Q6BJ64_DEBHA</name>
<dbReference type="AlphaFoldDB" id="Q6BJ64"/>
<feature type="compositionally biased region" description="Polar residues" evidence="3">
    <location>
        <begin position="581"/>
        <end position="590"/>
    </location>
</feature>
<protein>
    <submittedName>
        <fullName evidence="4">DEHA2G04862p</fullName>
    </submittedName>
</protein>
<dbReference type="GeneID" id="2904633"/>
<proteinExistence type="predicted"/>
<dbReference type="SUPFAM" id="SSF48452">
    <property type="entry name" value="TPR-like"/>
    <property type="match status" value="1"/>
</dbReference>
<accession>Q6BJ64</accession>
<dbReference type="HOGENOM" id="CLU_025392_0_0_1"/>
<keyword evidence="5" id="KW-1185">Reference proteome</keyword>
<dbReference type="PANTHER" id="PTHR45831:SF2">
    <property type="entry name" value="LD24721P"/>
    <property type="match status" value="1"/>
</dbReference>
<organism evidence="4 5">
    <name type="scientific">Debaryomyces hansenii (strain ATCC 36239 / CBS 767 / BCRC 21394 / JCM 1990 / NBRC 0083 / IGC 2968)</name>
    <name type="common">Yeast</name>
    <name type="synonym">Torulaspora hansenii</name>
    <dbReference type="NCBI Taxonomy" id="284592"/>
    <lineage>
        <taxon>Eukaryota</taxon>
        <taxon>Fungi</taxon>
        <taxon>Dikarya</taxon>
        <taxon>Ascomycota</taxon>
        <taxon>Saccharomycotina</taxon>
        <taxon>Pichiomycetes</taxon>
        <taxon>Debaryomycetaceae</taxon>
        <taxon>Debaryomyces</taxon>
    </lineage>
</organism>
<dbReference type="GO" id="GO:0016020">
    <property type="term" value="C:membrane"/>
    <property type="evidence" value="ECO:0007669"/>
    <property type="project" value="TreeGrafter"/>
</dbReference>
<dbReference type="GO" id="GO:0060090">
    <property type="term" value="F:molecular adaptor activity"/>
    <property type="evidence" value="ECO:0007669"/>
    <property type="project" value="TreeGrafter"/>
</dbReference>
<dbReference type="EMBL" id="CR382139">
    <property type="protein sequence ID" value="CAG90214.2"/>
    <property type="molecule type" value="Genomic_DNA"/>
</dbReference>
<feature type="compositionally biased region" description="Polar residues" evidence="3">
    <location>
        <begin position="637"/>
        <end position="662"/>
    </location>
</feature>
<dbReference type="Gene3D" id="1.25.40.10">
    <property type="entry name" value="Tetratricopeptide repeat domain"/>
    <property type="match status" value="1"/>
</dbReference>
<dbReference type="PANTHER" id="PTHR45831">
    <property type="entry name" value="LD24721P"/>
    <property type="match status" value="1"/>
</dbReference>
<dbReference type="STRING" id="284592.Q6BJ64"/>
<dbReference type="OMA" id="HYREEDI"/>
<dbReference type="Proteomes" id="UP000000599">
    <property type="component" value="Chromosome G"/>
</dbReference>
<sequence>MQPIYSRSNESAFNYAFALAMKQHLVSVESKLYQQVSQGDPTEANIKAQDVVYYIQHVNQVIFKKILMHYREEDIKANRTNGSFANSLAYNFEDLLLGPKSSSFDIPSKLKTKEIIEKIERDTSKDRVPFWLVAERESELGLKFEVLLRNTLKIHKNSLWNGGSSLEDSDITTLYVAEYLSGLVSNLSGVLQLPESSIIKIDGVVNELRDGTYPSLSLQDFYEGFKHMVITYLEMTSSDLVNKETNIKLINTLREQGNNLMSSSSYAQSIQTYTNAINLCSLSTANNIPQLLTNRAIAYIGLNCFPEAITDLNEAVNYDRTFTAAWVQLGYCHLYMGTSLVALKCYLMSLKSAIGEILPENFPLDENKAFVVEYQENKLATILPQFVERLIQAIILTEKRAYQQREPTLEIKSTVSNVRSILAKLRASASNEDMQYFTYSASAEDSAFRPTAERLNRTRPSILNQDVAQNMLANSGIEASAITLPATPITSFERVTRNRDAANGQAGTNATRPQGPRNAASGMRGFLNDFGDMFEGTGSISIDIPTDNTPGPENRPGNDNNVNRNPSEPAGTGSGSGTSTNASEPRNQSPMAGRNVVRDVLRGIMPENMAGSIGNILSQSFNNQSGEGHIVIGSQDLNTDQNSRSDNAAAENNGQQRGNSAPRSDEDTDMPEFSGDLD</sequence>
<evidence type="ECO:0000313" key="5">
    <source>
        <dbReference type="Proteomes" id="UP000000599"/>
    </source>
</evidence>
<evidence type="ECO:0000256" key="2">
    <source>
        <dbReference type="ARBA" id="ARBA00022803"/>
    </source>
</evidence>
<dbReference type="KEGG" id="dha:DEHA2G04862g"/>
<dbReference type="InterPro" id="IPR047150">
    <property type="entry name" value="SGT"/>
</dbReference>
<dbReference type="InterPro" id="IPR019734">
    <property type="entry name" value="TPR_rpt"/>
</dbReference>
<evidence type="ECO:0000313" key="4">
    <source>
        <dbReference type="EMBL" id="CAG90214.2"/>
    </source>
</evidence>
<feature type="compositionally biased region" description="Low complexity" evidence="3">
    <location>
        <begin position="554"/>
        <end position="566"/>
    </location>
</feature>
<evidence type="ECO:0000256" key="1">
    <source>
        <dbReference type="ARBA" id="ARBA00022737"/>
    </source>
</evidence>